<proteinExistence type="predicted"/>
<evidence type="ECO:0000313" key="2">
    <source>
        <dbReference type="Proteomes" id="UP000499080"/>
    </source>
</evidence>
<dbReference type="AlphaFoldDB" id="A0A4Y2A8Y2"/>
<sequence>MSSKFVETGELDVLQGRGRKRLSHETAEEAALAVVGRATGSHYSSTSAPEALLRVQHEDDQVISRIFPTAWPPGSLDLNTCDFSCVWVWRFQKDRVYGESIRTLPEFIATITHHVAGIDRETLLSTV</sequence>
<organism evidence="1 2">
    <name type="scientific">Araneus ventricosus</name>
    <name type="common">Orbweaver spider</name>
    <name type="synonym">Epeira ventricosa</name>
    <dbReference type="NCBI Taxonomy" id="182803"/>
    <lineage>
        <taxon>Eukaryota</taxon>
        <taxon>Metazoa</taxon>
        <taxon>Ecdysozoa</taxon>
        <taxon>Arthropoda</taxon>
        <taxon>Chelicerata</taxon>
        <taxon>Arachnida</taxon>
        <taxon>Araneae</taxon>
        <taxon>Araneomorphae</taxon>
        <taxon>Entelegynae</taxon>
        <taxon>Araneoidea</taxon>
        <taxon>Araneidae</taxon>
        <taxon>Araneus</taxon>
    </lineage>
</organism>
<dbReference type="Proteomes" id="UP000499080">
    <property type="component" value="Unassembled WGS sequence"/>
</dbReference>
<dbReference type="InterPro" id="IPR036397">
    <property type="entry name" value="RNaseH_sf"/>
</dbReference>
<keyword evidence="2" id="KW-1185">Reference proteome</keyword>
<dbReference type="GO" id="GO:0003676">
    <property type="term" value="F:nucleic acid binding"/>
    <property type="evidence" value="ECO:0007669"/>
    <property type="project" value="InterPro"/>
</dbReference>
<accession>A0A4Y2A8Y2</accession>
<dbReference type="OrthoDB" id="6436543at2759"/>
<dbReference type="EMBL" id="BGPR01155577">
    <property type="protein sequence ID" value="GBL75795.1"/>
    <property type="molecule type" value="Genomic_DNA"/>
</dbReference>
<dbReference type="Gene3D" id="3.30.420.10">
    <property type="entry name" value="Ribonuclease H-like superfamily/Ribonuclease H"/>
    <property type="match status" value="1"/>
</dbReference>
<name>A0A4Y2A8Y2_ARAVE</name>
<comment type="caution">
    <text evidence="1">The sequence shown here is derived from an EMBL/GenBank/DDBJ whole genome shotgun (WGS) entry which is preliminary data.</text>
</comment>
<reference evidence="1 2" key="1">
    <citation type="journal article" date="2019" name="Sci. Rep.">
        <title>Orb-weaving spider Araneus ventricosus genome elucidates the spidroin gene catalogue.</title>
        <authorList>
            <person name="Kono N."/>
            <person name="Nakamura H."/>
            <person name="Ohtoshi R."/>
            <person name="Moran D.A.P."/>
            <person name="Shinohara A."/>
            <person name="Yoshida Y."/>
            <person name="Fujiwara M."/>
            <person name="Mori M."/>
            <person name="Tomita M."/>
            <person name="Arakawa K."/>
        </authorList>
    </citation>
    <scope>NUCLEOTIDE SEQUENCE [LARGE SCALE GENOMIC DNA]</scope>
</reference>
<gene>
    <name evidence="1" type="ORF">AVEN_267372_1</name>
</gene>
<evidence type="ECO:0000313" key="1">
    <source>
        <dbReference type="EMBL" id="GBL75795.1"/>
    </source>
</evidence>
<protein>
    <submittedName>
        <fullName evidence="1">Uncharacterized protein</fullName>
    </submittedName>
</protein>